<dbReference type="Pfam" id="PF00955">
    <property type="entry name" value="HCO3_cotransp"/>
    <property type="match status" value="1"/>
</dbReference>
<dbReference type="PANTHER" id="PTHR11453">
    <property type="entry name" value="ANION EXCHANGE PROTEIN"/>
    <property type="match status" value="1"/>
</dbReference>
<dbReference type="InterPro" id="IPR011531">
    <property type="entry name" value="HCO3_transpt-like_TM_dom"/>
</dbReference>
<feature type="domain" description="Bicarbonate transporter-like transmembrane" evidence="6">
    <location>
        <begin position="2"/>
        <end position="71"/>
    </location>
</feature>
<evidence type="ECO:0000256" key="1">
    <source>
        <dbReference type="ARBA" id="ARBA00004141"/>
    </source>
</evidence>
<dbReference type="PANTHER" id="PTHR11453:SF36">
    <property type="entry name" value="ANION EXCHANGE PROTEIN"/>
    <property type="match status" value="1"/>
</dbReference>
<dbReference type="GO" id="GO:0006820">
    <property type="term" value="P:monoatomic anion transport"/>
    <property type="evidence" value="ECO:0007669"/>
    <property type="project" value="InterPro"/>
</dbReference>
<evidence type="ECO:0000256" key="3">
    <source>
        <dbReference type="ARBA" id="ARBA00022989"/>
    </source>
</evidence>
<dbReference type="GO" id="GO:0008510">
    <property type="term" value="F:sodium:bicarbonate symporter activity"/>
    <property type="evidence" value="ECO:0007669"/>
    <property type="project" value="TreeGrafter"/>
</dbReference>
<keyword evidence="3" id="KW-1133">Transmembrane helix</keyword>
<dbReference type="Proteomes" id="UP000095280">
    <property type="component" value="Unplaced"/>
</dbReference>
<accession>A0A1I8IYZ4</accession>
<feature type="compositionally biased region" description="Low complexity" evidence="5">
    <location>
        <begin position="91"/>
        <end position="100"/>
    </location>
</feature>
<dbReference type="GO" id="GO:0051453">
    <property type="term" value="P:regulation of intracellular pH"/>
    <property type="evidence" value="ECO:0007669"/>
    <property type="project" value="TreeGrafter"/>
</dbReference>
<feature type="region of interest" description="Disordered" evidence="5">
    <location>
        <begin position="80"/>
        <end position="100"/>
    </location>
</feature>
<proteinExistence type="predicted"/>
<dbReference type="WBParaSite" id="maker-uti_cns_0019166-snap-gene-0.2-mRNA-1">
    <property type="protein sequence ID" value="maker-uti_cns_0019166-snap-gene-0.2-mRNA-1"/>
    <property type="gene ID" value="maker-uti_cns_0019166-snap-gene-0.2"/>
</dbReference>
<dbReference type="GO" id="GO:0005886">
    <property type="term" value="C:plasma membrane"/>
    <property type="evidence" value="ECO:0007669"/>
    <property type="project" value="TreeGrafter"/>
</dbReference>
<evidence type="ECO:0000313" key="7">
    <source>
        <dbReference type="Proteomes" id="UP000095280"/>
    </source>
</evidence>
<dbReference type="AlphaFoldDB" id="A0A1I8IYZ4"/>
<reference evidence="8" key="1">
    <citation type="submission" date="2016-11" db="UniProtKB">
        <authorList>
            <consortium name="WormBaseParasite"/>
        </authorList>
    </citation>
    <scope>IDENTIFICATION</scope>
</reference>
<keyword evidence="4" id="KW-0472">Membrane</keyword>
<keyword evidence="2" id="KW-0812">Transmembrane</keyword>
<protein>
    <submittedName>
        <fullName evidence="8">HCO3_cotransp domain-containing protein</fullName>
    </submittedName>
</protein>
<organism evidence="7 8">
    <name type="scientific">Macrostomum lignano</name>
    <dbReference type="NCBI Taxonomy" id="282301"/>
    <lineage>
        <taxon>Eukaryota</taxon>
        <taxon>Metazoa</taxon>
        <taxon>Spiralia</taxon>
        <taxon>Lophotrochozoa</taxon>
        <taxon>Platyhelminthes</taxon>
        <taxon>Rhabditophora</taxon>
        <taxon>Macrostomorpha</taxon>
        <taxon>Macrostomida</taxon>
        <taxon>Macrostomidae</taxon>
        <taxon>Macrostomum</taxon>
    </lineage>
</organism>
<name>A0A1I8IYZ4_9PLAT</name>
<keyword evidence="7" id="KW-1185">Reference proteome</keyword>
<evidence type="ECO:0000313" key="8">
    <source>
        <dbReference type="WBParaSite" id="maker-uti_cns_0019166-snap-gene-0.2-mRNA-1"/>
    </source>
</evidence>
<feature type="compositionally biased region" description="Basic residues" evidence="5">
    <location>
        <begin position="149"/>
        <end position="158"/>
    </location>
</feature>
<sequence>YNFARHVKIGQVHKFTVIQIACLVVVLWVVKAIKAISILFPIMVLAMCFIRKALDFVFDQSELKWIDDIMPPITVSLGRKRNSGDEGGAASGAPGAASSGRQPITIELDIDLKQPAAATQHFNVSNEVDRTSILKNLTGAGGNADGGKSSKKQKKNSKKASSSSAAGGNEDVGGAGKLDDADKEAAEALLKMPEIVVEPPSGCSRGRLGSLGGVQAPQSVGQPGDVLVGGAQGLDLGQAGLVLAHAGQGLPQRLQGRRSGRASGCARDRSPSSCGGASASAAAAAAAALVG</sequence>
<evidence type="ECO:0000256" key="2">
    <source>
        <dbReference type="ARBA" id="ARBA00022692"/>
    </source>
</evidence>
<evidence type="ECO:0000256" key="5">
    <source>
        <dbReference type="SAM" id="MobiDB-lite"/>
    </source>
</evidence>
<feature type="region of interest" description="Disordered" evidence="5">
    <location>
        <begin position="136"/>
        <end position="178"/>
    </location>
</feature>
<dbReference type="GO" id="GO:0005452">
    <property type="term" value="F:solute:inorganic anion antiporter activity"/>
    <property type="evidence" value="ECO:0007669"/>
    <property type="project" value="InterPro"/>
</dbReference>
<evidence type="ECO:0000256" key="4">
    <source>
        <dbReference type="ARBA" id="ARBA00023136"/>
    </source>
</evidence>
<dbReference type="InterPro" id="IPR003020">
    <property type="entry name" value="HCO3_transpt_euk"/>
</dbReference>
<feature type="region of interest" description="Disordered" evidence="5">
    <location>
        <begin position="252"/>
        <end position="277"/>
    </location>
</feature>
<evidence type="ECO:0000259" key="6">
    <source>
        <dbReference type="Pfam" id="PF00955"/>
    </source>
</evidence>
<comment type="subcellular location">
    <subcellularLocation>
        <location evidence="1">Membrane</location>
        <topology evidence="1">Multi-pass membrane protein</topology>
    </subcellularLocation>
</comment>
<feature type="compositionally biased region" description="Low complexity" evidence="5">
    <location>
        <begin position="159"/>
        <end position="168"/>
    </location>
</feature>